<evidence type="ECO:0000256" key="1">
    <source>
        <dbReference type="ARBA" id="ARBA00004370"/>
    </source>
</evidence>
<dbReference type="IntAct" id="O44674">
    <property type="interactions" value="1"/>
</dbReference>
<evidence type="ECO:0000313" key="8">
    <source>
        <dbReference type="WormBase" id="C14C6.1"/>
    </source>
</evidence>
<dbReference type="PANTHER" id="PTHR22718">
    <property type="entry name" value="SERPENTINE RECEPTOR, CLASS X"/>
    <property type="match status" value="1"/>
</dbReference>
<feature type="transmembrane region" description="Helical" evidence="5">
    <location>
        <begin position="133"/>
        <end position="158"/>
    </location>
</feature>
<dbReference type="CTD" id="182600"/>
<dbReference type="eggNOG" id="ENOG502TGJV">
    <property type="taxonomic scope" value="Eukaryota"/>
</dbReference>
<dbReference type="GO" id="GO:0004930">
    <property type="term" value="F:G protein-coupled receptor activity"/>
    <property type="evidence" value="ECO:0007669"/>
    <property type="project" value="InterPro"/>
</dbReference>
<dbReference type="GeneID" id="182600"/>
<dbReference type="HOGENOM" id="CLU_1246352_0_0_1"/>
<dbReference type="SUPFAM" id="SSF81321">
    <property type="entry name" value="Family A G protein-coupled receptor-like"/>
    <property type="match status" value="1"/>
</dbReference>
<dbReference type="PANTHER" id="PTHR22718:SF10">
    <property type="entry name" value="7TM GPCR SERPENTINE RECEPTOR CLASS X (SRX) DOMAIN-CONTAINING PROTEIN-RELATED"/>
    <property type="match status" value="1"/>
</dbReference>
<evidence type="ECO:0000256" key="2">
    <source>
        <dbReference type="ARBA" id="ARBA00022692"/>
    </source>
</evidence>
<dbReference type="Bgee" id="WBGene00005898">
    <property type="expression patterns" value="Expressed in embryo and 1 other cell type or tissue"/>
</dbReference>
<evidence type="ECO:0000256" key="4">
    <source>
        <dbReference type="ARBA" id="ARBA00023136"/>
    </source>
</evidence>
<dbReference type="Proteomes" id="UP000001940">
    <property type="component" value="Chromosome V"/>
</dbReference>
<feature type="transmembrane region" description="Helical" evidence="5">
    <location>
        <begin position="88"/>
        <end position="112"/>
    </location>
</feature>
<gene>
    <name evidence="6 8" type="primary">srx-7</name>
    <name evidence="8" type="ORF">C14C6.1</name>
    <name evidence="6" type="ORF">CELE_C14C6.1</name>
</gene>
<keyword evidence="4 5" id="KW-0472">Membrane</keyword>
<accession>O44674</accession>
<dbReference type="PhylomeDB" id="O44674"/>
<dbReference type="WormBase" id="C14C6.1">
    <property type="protein sequence ID" value="CE44378"/>
    <property type="gene ID" value="WBGene00005898"/>
    <property type="gene designation" value="srx-7"/>
</dbReference>
<dbReference type="SMR" id="O44674"/>
<keyword evidence="7" id="KW-1185">Reference proteome</keyword>
<name>O44674_CAEEL</name>
<dbReference type="InParanoid" id="O44674"/>
<organism evidence="6 7">
    <name type="scientific">Caenorhabditis elegans</name>
    <dbReference type="NCBI Taxonomy" id="6239"/>
    <lineage>
        <taxon>Eukaryota</taxon>
        <taxon>Metazoa</taxon>
        <taxon>Ecdysozoa</taxon>
        <taxon>Nematoda</taxon>
        <taxon>Chromadorea</taxon>
        <taxon>Rhabditida</taxon>
        <taxon>Rhabditina</taxon>
        <taxon>Rhabditomorpha</taxon>
        <taxon>Rhabditoidea</taxon>
        <taxon>Rhabditidae</taxon>
        <taxon>Peloderinae</taxon>
        <taxon>Caenorhabditis</taxon>
    </lineage>
</organism>
<comment type="subcellular location">
    <subcellularLocation>
        <location evidence="1">Membrane</location>
    </subcellularLocation>
</comment>
<keyword evidence="6" id="KW-0675">Receptor</keyword>
<sequence length="222" mass="25296">MFLEGWFLESLIQPTMAINRFTVITLNRTNVFTFCRTLLLFIPIIAVASAAATFSQYIFPCCIFIGDISIMSYMAVTIPNVYSYSKLIILSFDLFCTGISTVCYACVFMTIRNANKKVEDALKSKKRKQDTRYLVQFVFISIFYIAAWSLFYVLPYIVPADKPTFYAAVPFFITLNGSSNSIIFLSYNIEIRKYLNIKVLWQKLNGVSVSSNIPVLPFVTPP</sequence>
<dbReference type="FunCoup" id="O44674">
    <property type="interactions" value="103"/>
</dbReference>
<evidence type="ECO:0000313" key="7">
    <source>
        <dbReference type="Proteomes" id="UP000001940"/>
    </source>
</evidence>
<feature type="transmembrane region" description="Helical" evidence="5">
    <location>
        <begin position="164"/>
        <end position="187"/>
    </location>
</feature>
<evidence type="ECO:0000313" key="6">
    <source>
        <dbReference type="EMBL" id="CCD64470.1"/>
    </source>
</evidence>
<dbReference type="PROSITE" id="PS00237">
    <property type="entry name" value="G_PROTEIN_RECEP_F1_1"/>
    <property type="match status" value="1"/>
</dbReference>
<dbReference type="OrthoDB" id="5800492at2759"/>
<feature type="transmembrane region" description="Helical" evidence="5">
    <location>
        <begin position="31"/>
        <end position="50"/>
    </location>
</feature>
<feature type="transmembrane region" description="Helical" evidence="5">
    <location>
        <begin position="57"/>
        <end position="76"/>
    </location>
</feature>
<dbReference type="AlphaFoldDB" id="O44674"/>
<dbReference type="InterPro" id="IPR000276">
    <property type="entry name" value="GPCR_Rhodpsn"/>
</dbReference>
<dbReference type="STRING" id="6239.C14C6.1.1"/>
<evidence type="ECO:0000256" key="5">
    <source>
        <dbReference type="SAM" id="Phobius"/>
    </source>
</evidence>
<dbReference type="PaxDb" id="6239-C14C6.1"/>
<proteinExistence type="predicted"/>
<keyword evidence="3 5" id="KW-1133">Transmembrane helix</keyword>
<protein>
    <submittedName>
        <fullName evidence="6">7TM GPCR serpentine receptor class x (Srx) domain-containing protein</fullName>
    </submittedName>
</protein>
<dbReference type="AGR" id="WB:WBGene00005898"/>
<dbReference type="UCSC" id="C14C6.1">
    <property type="organism name" value="c. elegans"/>
</dbReference>
<dbReference type="RefSeq" id="NP_503245.4">
    <property type="nucleotide sequence ID" value="NM_070844.4"/>
</dbReference>
<dbReference type="KEGG" id="cel:CELE_C14C6.1"/>
<reference evidence="6 7" key="1">
    <citation type="journal article" date="1998" name="Science">
        <title>Genome sequence of the nematode C. elegans: a platform for investigating biology.</title>
        <authorList>
            <consortium name="The C. elegans sequencing consortium"/>
            <person name="Sulson J.E."/>
            <person name="Waterston R."/>
        </authorList>
    </citation>
    <scope>NUCLEOTIDE SEQUENCE [LARGE SCALE GENOMIC DNA]</scope>
    <source>
        <strain evidence="6 7">Bristol N2</strain>
    </source>
</reference>
<dbReference type="GO" id="GO:0016020">
    <property type="term" value="C:membrane"/>
    <property type="evidence" value="ECO:0007669"/>
    <property type="project" value="UniProtKB-SubCell"/>
</dbReference>
<keyword evidence="2 5" id="KW-0812">Transmembrane</keyword>
<evidence type="ECO:0000256" key="3">
    <source>
        <dbReference type="ARBA" id="ARBA00022989"/>
    </source>
</evidence>
<dbReference type="Gene3D" id="1.20.1070.10">
    <property type="entry name" value="Rhodopsin 7-helix transmembrane proteins"/>
    <property type="match status" value="1"/>
</dbReference>
<dbReference type="EMBL" id="BX284605">
    <property type="protein sequence ID" value="CCD64470.1"/>
    <property type="molecule type" value="Genomic_DNA"/>
</dbReference>